<keyword evidence="1" id="KW-1133">Transmembrane helix</keyword>
<feature type="transmembrane region" description="Helical" evidence="1">
    <location>
        <begin position="286"/>
        <end position="304"/>
    </location>
</feature>
<dbReference type="GO" id="GO:0016020">
    <property type="term" value="C:membrane"/>
    <property type="evidence" value="ECO:0007669"/>
    <property type="project" value="TreeGrafter"/>
</dbReference>
<evidence type="ECO:0000259" key="2">
    <source>
        <dbReference type="Pfam" id="PF01757"/>
    </source>
</evidence>
<dbReference type="AlphaFoldDB" id="A0A7W7MRZ8"/>
<dbReference type="Proteomes" id="UP000578112">
    <property type="component" value="Unassembled WGS sequence"/>
</dbReference>
<proteinExistence type="predicted"/>
<dbReference type="InterPro" id="IPR002656">
    <property type="entry name" value="Acyl_transf_3_dom"/>
</dbReference>
<feature type="transmembrane region" description="Helical" evidence="1">
    <location>
        <begin position="213"/>
        <end position="243"/>
    </location>
</feature>
<dbReference type="PANTHER" id="PTHR23028">
    <property type="entry name" value="ACETYLTRANSFERASE"/>
    <property type="match status" value="1"/>
</dbReference>
<feature type="transmembrane region" description="Helical" evidence="1">
    <location>
        <begin position="255"/>
        <end position="274"/>
    </location>
</feature>
<gene>
    <name evidence="3" type="ORF">BJ971_004570</name>
</gene>
<dbReference type="EMBL" id="JACHNH010000001">
    <property type="protein sequence ID" value="MBB4764014.1"/>
    <property type="molecule type" value="Genomic_DNA"/>
</dbReference>
<evidence type="ECO:0000313" key="4">
    <source>
        <dbReference type="Proteomes" id="UP000578112"/>
    </source>
</evidence>
<dbReference type="GO" id="GO:0016747">
    <property type="term" value="F:acyltransferase activity, transferring groups other than amino-acyl groups"/>
    <property type="evidence" value="ECO:0007669"/>
    <property type="project" value="InterPro"/>
</dbReference>
<accession>A0A7W7MRZ8</accession>
<feature type="transmembrane region" description="Helical" evidence="1">
    <location>
        <begin position="325"/>
        <end position="343"/>
    </location>
</feature>
<feature type="transmembrane region" description="Helical" evidence="1">
    <location>
        <begin position="355"/>
        <end position="375"/>
    </location>
</feature>
<name>A0A7W7MRZ8_9ACTN</name>
<protein>
    <submittedName>
        <fullName evidence="3">Peptidoglycan/LPS O-acetylase OafA/YrhL</fullName>
    </submittedName>
</protein>
<evidence type="ECO:0000313" key="3">
    <source>
        <dbReference type="EMBL" id="MBB4764014.1"/>
    </source>
</evidence>
<keyword evidence="4" id="KW-1185">Reference proteome</keyword>
<reference evidence="3 4" key="1">
    <citation type="submission" date="2020-08" db="EMBL/GenBank/DDBJ databases">
        <title>Sequencing the genomes of 1000 actinobacteria strains.</title>
        <authorList>
            <person name="Klenk H.-P."/>
        </authorList>
    </citation>
    <scope>NUCLEOTIDE SEQUENCE [LARGE SCALE GENOMIC DNA]</scope>
    <source>
        <strain evidence="3 4">DSM 43149</strain>
    </source>
</reference>
<organism evidence="3 4">
    <name type="scientific">Actinoplanes digitatis</name>
    <dbReference type="NCBI Taxonomy" id="1868"/>
    <lineage>
        <taxon>Bacteria</taxon>
        <taxon>Bacillati</taxon>
        <taxon>Actinomycetota</taxon>
        <taxon>Actinomycetes</taxon>
        <taxon>Micromonosporales</taxon>
        <taxon>Micromonosporaceae</taxon>
        <taxon>Actinoplanes</taxon>
    </lineage>
</organism>
<evidence type="ECO:0000256" key="1">
    <source>
        <dbReference type="SAM" id="Phobius"/>
    </source>
</evidence>
<dbReference type="Pfam" id="PF01757">
    <property type="entry name" value="Acyl_transf_3"/>
    <property type="match status" value="1"/>
</dbReference>
<feature type="transmembrane region" description="Helical" evidence="1">
    <location>
        <begin position="183"/>
        <end position="201"/>
    </location>
</feature>
<dbReference type="GO" id="GO:0009103">
    <property type="term" value="P:lipopolysaccharide biosynthetic process"/>
    <property type="evidence" value="ECO:0007669"/>
    <property type="project" value="TreeGrafter"/>
</dbReference>
<keyword evidence="1" id="KW-0812">Transmembrane</keyword>
<feature type="transmembrane region" description="Helical" evidence="1">
    <location>
        <begin position="59"/>
        <end position="86"/>
    </location>
</feature>
<feature type="domain" description="Acyltransferase 3" evidence="2">
    <location>
        <begin position="22"/>
        <end position="372"/>
    </location>
</feature>
<feature type="transmembrane region" description="Helical" evidence="1">
    <location>
        <begin position="21"/>
        <end position="39"/>
    </location>
</feature>
<dbReference type="InterPro" id="IPR050879">
    <property type="entry name" value="Acyltransferase_3"/>
</dbReference>
<feature type="transmembrane region" description="Helical" evidence="1">
    <location>
        <begin position="107"/>
        <end position="130"/>
    </location>
</feature>
<dbReference type="RefSeq" id="WP_184995251.1">
    <property type="nucleotide sequence ID" value="NZ_BOMK01000024.1"/>
</dbReference>
<comment type="caution">
    <text evidence="3">The sequence shown here is derived from an EMBL/GenBank/DDBJ whole genome shotgun (WGS) entry which is preliminary data.</text>
</comment>
<dbReference type="PANTHER" id="PTHR23028:SF53">
    <property type="entry name" value="ACYL_TRANSF_3 DOMAIN-CONTAINING PROTEIN"/>
    <property type="match status" value="1"/>
</dbReference>
<sequence>MTQAVRAPRRAAVPARPGPHRALNALRAVAAVLVVMYHLRQLLLVDPEQAGDGLLTTILYAVTGLGPAAVLVFFVLSGYWVGGSVFAAFRRERFRWATYATARLSRLWIVLVPALALTALLDHLGLSLLSGTSIYLGDPAYHHTVPVGDLAGRLGLDTALGNVAFLQTIVVPTYGTNASLWSLSYEAVFYAILPLALYAWRGRGGVPARLLNAALLLGLCALAGPSVLMYLPVWLMGAAVAWYRERIAGWLAARGRGFLAVARAGATAAVGVALWLTQASYSGRNVLLLAGTTTVLLVLLVRDLEWRGLPGGLLSTVSRYADSSYSLYAMHLPVAAMIAALLTPRAGNRWLPTPAHWLAYAALCALLILAGWLFAQATERHTDRVRKAADRLIQAAGRRGRG</sequence>
<keyword evidence="1" id="KW-0472">Membrane</keyword>
<feature type="transmembrane region" description="Helical" evidence="1">
    <location>
        <begin position="150"/>
        <end position="171"/>
    </location>
</feature>